<dbReference type="SUPFAM" id="SSF52172">
    <property type="entry name" value="CheY-like"/>
    <property type="match status" value="1"/>
</dbReference>
<dbReference type="FunFam" id="1.10.10.10:FF:000005">
    <property type="entry name" value="Two-component system response regulator"/>
    <property type="match status" value="1"/>
</dbReference>
<dbReference type="InterPro" id="IPR011006">
    <property type="entry name" value="CheY-like_superfamily"/>
</dbReference>
<organism evidence="10 11">
    <name type="scientific">Candidatus Gottesmanbacteria bacterium RIFCSPHIGHO2_01_FULL_39_10</name>
    <dbReference type="NCBI Taxonomy" id="1798375"/>
    <lineage>
        <taxon>Bacteria</taxon>
        <taxon>Candidatus Gottesmaniibacteriota</taxon>
    </lineage>
</organism>
<dbReference type="Gene3D" id="3.40.50.2300">
    <property type="match status" value="1"/>
</dbReference>
<dbReference type="Proteomes" id="UP000177383">
    <property type="component" value="Unassembled WGS sequence"/>
</dbReference>
<keyword evidence="3" id="KW-0805">Transcription regulation</keyword>
<dbReference type="CDD" id="cd00383">
    <property type="entry name" value="trans_reg_C"/>
    <property type="match status" value="1"/>
</dbReference>
<evidence type="ECO:0000256" key="5">
    <source>
        <dbReference type="ARBA" id="ARBA00023163"/>
    </source>
</evidence>
<protein>
    <submittedName>
        <fullName evidence="10">DNA-binding response regulator</fullName>
    </submittedName>
</protein>
<feature type="domain" description="OmpR/PhoB-type" evidence="9">
    <location>
        <begin position="124"/>
        <end position="224"/>
    </location>
</feature>
<dbReference type="FunFam" id="3.40.50.2300:FF:000002">
    <property type="entry name" value="DNA-binding response regulator PhoP"/>
    <property type="match status" value="1"/>
</dbReference>
<evidence type="ECO:0000256" key="6">
    <source>
        <dbReference type="PROSITE-ProRule" id="PRU00169"/>
    </source>
</evidence>
<evidence type="ECO:0000313" key="10">
    <source>
        <dbReference type="EMBL" id="OGG13071.1"/>
    </source>
</evidence>
<dbReference type="STRING" id="1798375.A2773_01155"/>
<name>A0A1F5ZKY7_9BACT</name>
<dbReference type="SMART" id="SM00448">
    <property type="entry name" value="REC"/>
    <property type="match status" value="1"/>
</dbReference>
<dbReference type="InterPro" id="IPR036388">
    <property type="entry name" value="WH-like_DNA-bd_sf"/>
</dbReference>
<comment type="caution">
    <text evidence="10">The sequence shown here is derived from an EMBL/GenBank/DDBJ whole genome shotgun (WGS) entry which is preliminary data.</text>
</comment>
<dbReference type="GO" id="GO:0000156">
    <property type="term" value="F:phosphorelay response regulator activity"/>
    <property type="evidence" value="ECO:0007669"/>
    <property type="project" value="TreeGrafter"/>
</dbReference>
<feature type="domain" description="Response regulatory" evidence="8">
    <location>
        <begin position="2"/>
        <end position="116"/>
    </location>
</feature>
<proteinExistence type="predicted"/>
<evidence type="ECO:0000259" key="9">
    <source>
        <dbReference type="PROSITE" id="PS51755"/>
    </source>
</evidence>
<dbReference type="PANTHER" id="PTHR48111:SF22">
    <property type="entry name" value="REGULATOR OF RPOS"/>
    <property type="match status" value="1"/>
</dbReference>
<dbReference type="Gene3D" id="6.10.250.690">
    <property type="match status" value="1"/>
</dbReference>
<dbReference type="PANTHER" id="PTHR48111">
    <property type="entry name" value="REGULATOR OF RPOS"/>
    <property type="match status" value="1"/>
</dbReference>
<dbReference type="GO" id="GO:0006355">
    <property type="term" value="P:regulation of DNA-templated transcription"/>
    <property type="evidence" value="ECO:0007669"/>
    <property type="project" value="InterPro"/>
</dbReference>
<feature type="modified residue" description="4-aspartylphosphate" evidence="6">
    <location>
        <position position="51"/>
    </location>
</feature>
<dbReference type="AlphaFoldDB" id="A0A1F5ZKY7"/>
<dbReference type="InterPro" id="IPR039420">
    <property type="entry name" value="WalR-like"/>
</dbReference>
<dbReference type="Pfam" id="PF00072">
    <property type="entry name" value="Response_reg"/>
    <property type="match status" value="1"/>
</dbReference>
<gene>
    <name evidence="10" type="ORF">A2773_01155</name>
</gene>
<dbReference type="Pfam" id="PF00486">
    <property type="entry name" value="Trans_reg_C"/>
    <property type="match status" value="1"/>
</dbReference>
<keyword evidence="2" id="KW-0902">Two-component regulatory system</keyword>
<dbReference type="EMBL" id="MFJE01000061">
    <property type="protein sequence ID" value="OGG13071.1"/>
    <property type="molecule type" value="Genomic_DNA"/>
</dbReference>
<evidence type="ECO:0000256" key="4">
    <source>
        <dbReference type="ARBA" id="ARBA00023125"/>
    </source>
</evidence>
<dbReference type="PROSITE" id="PS50110">
    <property type="entry name" value="RESPONSE_REGULATORY"/>
    <property type="match status" value="1"/>
</dbReference>
<feature type="DNA-binding region" description="OmpR/PhoB-type" evidence="7">
    <location>
        <begin position="124"/>
        <end position="224"/>
    </location>
</feature>
<evidence type="ECO:0000256" key="2">
    <source>
        <dbReference type="ARBA" id="ARBA00023012"/>
    </source>
</evidence>
<dbReference type="Gene3D" id="1.10.10.10">
    <property type="entry name" value="Winged helix-like DNA-binding domain superfamily/Winged helix DNA-binding domain"/>
    <property type="match status" value="1"/>
</dbReference>
<dbReference type="PROSITE" id="PS51755">
    <property type="entry name" value="OMPR_PHOB"/>
    <property type="match status" value="1"/>
</dbReference>
<evidence type="ECO:0000313" key="11">
    <source>
        <dbReference type="Proteomes" id="UP000177383"/>
    </source>
</evidence>
<dbReference type="CDD" id="cd19935">
    <property type="entry name" value="REC_OmpR_CusR-like"/>
    <property type="match status" value="1"/>
</dbReference>
<evidence type="ECO:0000259" key="8">
    <source>
        <dbReference type="PROSITE" id="PS50110"/>
    </source>
</evidence>
<dbReference type="GO" id="GO:0032993">
    <property type="term" value="C:protein-DNA complex"/>
    <property type="evidence" value="ECO:0007669"/>
    <property type="project" value="TreeGrafter"/>
</dbReference>
<accession>A0A1F5ZKY7</accession>
<evidence type="ECO:0000256" key="1">
    <source>
        <dbReference type="ARBA" id="ARBA00022553"/>
    </source>
</evidence>
<keyword evidence="5" id="KW-0804">Transcription</keyword>
<dbReference type="InterPro" id="IPR001867">
    <property type="entry name" value="OmpR/PhoB-type_DNA-bd"/>
</dbReference>
<dbReference type="GO" id="GO:0005829">
    <property type="term" value="C:cytosol"/>
    <property type="evidence" value="ECO:0007669"/>
    <property type="project" value="TreeGrafter"/>
</dbReference>
<evidence type="ECO:0000256" key="7">
    <source>
        <dbReference type="PROSITE-ProRule" id="PRU01091"/>
    </source>
</evidence>
<dbReference type="GO" id="GO:0000976">
    <property type="term" value="F:transcription cis-regulatory region binding"/>
    <property type="evidence" value="ECO:0007669"/>
    <property type="project" value="TreeGrafter"/>
</dbReference>
<keyword evidence="4 7" id="KW-0238">DNA-binding</keyword>
<dbReference type="InterPro" id="IPR001789">
    <property type="entry name" value="Sig_transdc_resp-reg_receiver"/>
</dbReference>
<sequence>MRILLIEDDHTIARAIKKGLEQETWAVDVAHDGIVGFDLASSESFEVIILDLMLPGMDGTTLCKKLRSQKIHTPILMLTAKGQVEDRVEGLNSGADDYLPKPFAFVELLARVKALTRRPQRQTETSLSVGDLSLNTQSFEVMRGGKPIILSRKEFALLAYLMQHAGKILTKEAIINHVWEYDSDILQNTVEVYIGYLRQHVDRAFPKKTPLIQTVRGFGYKIEKTKNV</sequence>
<dbReference type="SMART" id="SM00862">
    <property type="entry name" value="Trans_reg_C"/>
    <property type="match status" value="1"/>
</dbReference>
<reference evidence="10 11" key="1">
    <citation type="journal article" date="2016" name="Nat. Commun.">
        <title>Thousands of microbial genomes shed light on interconnected biogeochemical processes in an aquifer system.</title>
        <authorList>
            <person name="Anantharaman K."/>
            <person name="Brown C.T."/>
            <person name="Hug L.A."/>
            <person name="Sharon I."/>
            <person name="Castelle C.J."/>
            <person name="Probst A.J."/>
            <person name="Thomas B.C."/>
            <person name="Singh A."/>
            <person name="Wilkins M.J."/>
            <person name="Karaoz U."/>
            <person name="Brodie E.L."/>
            <person name="Williams K.H."/>
            <person name="Hubbard S.S."/>
            <person name="Banfield J.F."/>
        </authorList>
    </citation>
    <scope>NUCLEOTIDE SEQUENCE [LARGE SCALE GENOMIC DNA]</scope>
</reference>
<evidence type="ECO:0000256" key="3">
    <source>
        <dbReference type="ARBA" id="ARBA00023015"/>
    </source>
</evidence>
<keyword evidence="1 6" id="KW-0597">Phosphoprotein</keyword>